<reference evidence="3" key="1">
    <citation type="journal article" date="2019" name="Int. J. Syst. Evol. Microbiol.">
        <title>The Global Catalogue of Microorganisms (GCM) 10K type strain sequencing project: providing services to taxonomists for standard genome sequencing and annotation.</title>
        <authorList>
            <consortium name="The Broad Institute Genomics Platform"/>
            <consortium name="The Broad Institute Genome Sequencing Center for Infectious Disease"/>
            <person name="Wu L."/>
            <person name="Ma J."/>
        </authorList>
    </citation>
    <scope>NUCLEOTIDE SEQUENCE [LARGE SCALE GENOMIC DNA]</scope>
    <source>
        <strain evidence="3">KCTC 3913</strain>
    </source>
</reference>
<dbReference type="RefSeq" id="WP_377935414.1">
    <property type="nucleotide sequence ID" value="NZ_JBHUMF010000028.1"/>
</dbReference>
<comment type="caution">
    <text evidence="2">The sequence shown here is derived from an EMBL/GenBank/DDBJ whole genome shotgun (WGS) entry which is preliminary data.</text>
</comment>
<evidence type="ECO:0000313" key="3">
    <source>
        <dbReference type="Proteomes" id="UP001597506"/>
    </source>
</evidence>
<keyword evidence="3" id="KW-1185">Reference proteome</keyword>
<feature type="domain" description="YtkA-like" evidence="1">
    <location>
        <begin position="154"/>
        <end position="235"/>
    </location>
</feature>
<gene>
    <name evidence="2" type="ORF">ACFSUL_11195</name>
</gene>
<dbReference type="PROSITE" id="PS51257">
    <property type="entry name" value="PROKAR_LIPOPROTEIN"/>
    <property type="match status" value="1"/>
</dbReference>
<proteinExistence type="predicted"/>
<dbReference type="EMBL" id="JBHUMF010000028">
    <property type="protein sequence ID" value="MFD2681311.1"/>
    <property type="molecule type" value="Genomic_DNA"/>
</dbReference>
<accession>A0ABW5RRQ4</accession>
<organism evidence="2 3">
    <name type="scientific">Bacillus seohaeanensis</name>
    <dbReference type="NCBI Taxonomy" id="284580"/>
    <lineage>
        <taxon>Bacteria</taxon>
        <taxon>Bacillati</taxon>
        <taxon>Bacillota</taxon>
        <taxon>Bacilli</taxon>
        <taxon>Bacillales</taxon>
        <taxon>Bacillaceae</taxon>
        <taxon>Bacillus</taxon>
    </lineage>
</organism>
<evidence type="ECO:0000313" key="2">
    <source>
        <dbReference type="EMBL" id="MFD2681311.1"/>
    </source>
</evidence>
<feature type="domain" description="YtkA-like" evidence="1">
    <location>
        <begin position="36"/>
        <end position="118"/>
    </location>
</feature>
<name>A0ABW5RRQ4_9BACI</name>
<dbReference type="InterPro" id="IPR032693">
    <property type="entry name" value="YtkA-like_dom"/>
</dbReference>
<dbReference type="Proteomes" id="UP001597506">
    <property type="component" value="Unassembled WGS sequence"/>
</dbReference>
<sequence length="253" mass="28767">MFRKITVIIVLSALMLIIGGCGSNDKEENSGSSNEKVVPIEADLQVPETAKSNETVTFSTHVTQGEENVEDASEVKYEVWKNGDKDNSEMLESKHTKNGNYTAEKDFKENGIYTIQVHVTARDMHTMPKTEINVGNVEAETHNHEEENHEHGEEHQPVTISLEKPDELKVNEDAQFKVQVENEEQPLEEAEVRFEIIQDGVEKHEWIDLSSTENAGEYSVQHSFKKEGMYHINIHVTKGEDIHSHIMEMVEVK</sequence>
<protein>
    <submittedName>
        <fullName evidence="2">FixH family protein</fullName>
    </submittedName>
</protein>
<evidence type="ECO:0000259" key="1">
    <source>
        <dbReference type="Pfam" id="PF13115"/>
    </source>
</evidence>
<dbReference type="Pfam" id="PF13115">
    <property type="entry name" value="YtkA"/>
    <property type="match status" value="2"/>
</dbReference>